<proteinExistence type="predicted"/>
<dbReference type="Proteomes" id="UP001054252">
    <property type="component" value="Unassembled WGS sequence"/>
</dbReference>
<dbReference type="EMBL" id="BPVZ01000042">
    <property type="protein sequence ID" value="GKV15210.1"/>
    <property type="molecule type" value="Genomic_DNA"/>
</dbReference>
<reference evidence="1 2" key="1">
    <citation type="journal article" date="2021" name="Commun. Biol.">
        <title>The genome of Shorea leprosula (Dipterocarpaceae) highlights the ecological relevance of drought in aseasonal tropical rainforests.</title>
        <authorList>
            <person name="Ng K.K.S."/>
            <person name="Kobayashi M.J."/>
            <person name="Fawcett J.A."/>
            <person name="Hatakeyama M."/>
            <person name="Paape T."/>
            <person name="Ng C.H."/>
            <person name="Ang C.C."/>
            <person name="Tnah L.H."/>
            <person name="Lee C.T."/>
            <person name="Nishiyama T."/>
            <person name="Sese J."/>
            <person name="O'Brien M.J."/>
            <person name="Copetti D."/>
            <person name="Mohd Noor M.I."/>
            <person name="Ong R.C."/>
            <person name="Putra M."/>
            <person name="Sireger I.Z."/>
            <person name="Indrioko S."/>
            <person name="Kosugi Y."/>
            <person name="Izuno A."/>
            <person name="Isagi Y."/>
            <person name="Lee S.L."/>
            <person name="Shimizu K.K."/>
        </authorList>
    </citation>
    <scope>NUCLEOTIDE SEQUENCE [LARGE SCALE GENOMIC DNA]</scope>
    <source>
        <strain evidence="1">214</strain>
    </source>
</reference>
<protein>
    <submittedName>
        <fullName evidence="1">Uncharacterized protein</fullName>
    </submittedName>
</protein>
<dbReference type="AlphaFoldDB" id="A0AAV5JWY6"/>
<comment type="caution">
    <text evidence="1">The sequence shown here is derived from an EMBL/GenBank/DDBJ whole genome shotgun (WGS) entry which is preliminary data.</text>
</comment>
<organism evidence="1 2">
    <name type="scientific">Rubroshorea leprosula</name>
    <dbReference type="NCBI Taxonomy" id="152421"/>
    <lineage>
        <taxon>Eukaryota</taxon>
        <taxon>Viridiplantae</taxon>
        <taxon>Streptophyta</taxon>
        <taxon>Embryophyta</taxon>
        <taxon>Tracheophyta</taxon>
        <taxon>Spermatophyta</taxon>
        <taxon>Magnoliopsida</taxon>
        <taxon>eudicotyledons</taxon>
        <taxon>Gunneridae</taxon>
        <taxon>Pentapetalae</taxon>
        <taxon>rosids</taxon>
        <taxon>malvids</taxon>
        <taxon>Malvales</taxon>
        <taxon>Dipterocarpaceae</taxon>
        <taxon>Rubroshorea</taxon>
    </lineage>
</organism>
<keyword evidence="2" id="KW-1185">Reference proteome</keyword>
<evidence type="ECO:0000313" key="1">
    <source>
        <dbReference type="EMBL" id="GKV15210.1"/>
    </source>
</evidence>
<accession>A0AAV5JWY6</accession>
<evidence type="ECO:0000313" key="2">
    <source>
        <dbReference type="Proteomes" id="UP001054252"/>
    </source>
</evidence>
<name>A0AAV5JWY6_9ROSI</name>
<sequence>MCFVIIKIIGTTGFTQTQVWVPLETQHWVRGRTQHWVPQGNPDLGFARAQCWVHKEPGSGFLMKPSTGLTRNPELGFA</sequence>
<gene>
    <name evidence="1" type="ORF">SLEP1_g26012</name>
</gene>